<protein>
    <submittedName>
        <fullName evidence="1">Uncharacterized protein</fullName>
    </submittedName>
</protein>
<evidence type="ECO:0000313" key="2">
    <source>
        <dbReference type="Proteomes" id="UP001301769"/>
    </source>
</evidence>
<evidence type="ECO:0000313" key="1">
    <source>
        <dbReference type="EMBL" id="KAK4209278.1"/>
    </source>
</evidence>
<reference evidence="1" key="2">
    <citation type="submission" date="2023-05" db="EMBL/GenBank/DDBJ databases">
        <authorList>
            <consortium name="Lawrence Berkeley National Laboratory"/>
            <person name="Steindorff A."/>
            <person name="Hensen N."/>
            <person name="Bonometti L."/>
            <person name="Westerberg I."/>
            <person name="Brannstrom I.O."/>
            <person name="Guillou S."/>
            <person name="Cros-Aarteil S."/>
            <person name="Calhoun S."/>
            <person name="Haridas S."/>
            <person name="Kuo A."/>
            <person name="Mondo S."/>
            <person name="Pangilinan J."/>
            <person name="Riley R."/>
            <person name="Labutti K."/>
            <person name="Andreopoulos B."/>
            <person name="Lipzen A."/>
            <person name="Chen C."/>
            <person name="Yanf M."/>
            <person name="Daum C."/>
            <person name="Ng V."/>
            <person name="Clum A."/>
            <person name="Ohm R."/>
            <person name="Martin F."/>
            <person name="Silar P."/>
            <person name="Natvig D."/>
            <person name="Lalanne C."/>
            <person name="Gautier V."/>
            <person name="Ament-Velasquez S.L."/>
            <person name="Kruys A."/>
            <person name="Hutchinson M.I."/>
            <person name="Powell A.J."/>
            <person name="Barry K."/>
            <person name="Miller A.N."/>
            <person name="Grigoriev I.V."/>
            <person name="Debuchy R."/>
            <person name="Gladieux P."/>
            <person name="Thoren M.H."/>
            <person name="Johannesson H."/>
        </authorList>
    </citation>
    <scope>NUCLEOTIDE SEQUENCE</scope>
    <source>
        <strain evidence="1">PSN293</strain>
    </source>
</reference>
<dbReference type="Proteomes" id="UP001301769">
    <property type="component" value="Unassembled WGS sequence"/>
</dbReference>
<sequence length="105" mass="11823">MASINDNTSPADDEISRDDRTFIIEEEDSSRPSIARPEVNYAFVIADEVWVCLPGEQKQGPYLIEQRNHEKVGPGLYRKSYTLSDESGNSVLGGQAIEEEHLKRI</sequence>
<organism evidence="1 2">
    <name type="scientific">Rhypophila decipiens</name>
    <dbReference type="NCBI Taxonomy" id="261697"/>
    <lineage>
        <taxon>Eukaryota</taxon>
        <taxon>Fungi</taxon>
        <taxon>Dikarya</taxon>
        <taxon>Ascomycota</taxon>
        <taxon>Pezizomycotina</taxon>
        <taxon>Sordariomycetes</taxon>
        <taxon>Sordariomycetidae</taxon>
        <taxon>Sordariales</taxon>
        <taxon>Naviculisporaceae</taxon>
        <taxon>Rhypophila</taxon>
    </lineage>
</organism>
<keyword evidence="2" id="KW-1185">Reference proteome</keyword>
<dbReference type="AlphaFoldDB" id="A0AAN6XZ52"/>
<comment type="caution">
    <text evidence="1">The sequence shown here is derived from an EMBL/GenBank/DDBJ whole genome shotgun (WGS) entry which is preliminary data.</text>
</comment>
<name>A0AAN6XZ52_9PEZI</name>
<proteinExistence type="predicted"/>
<dbReference type="EMBL" id="MU858210">
    <property type="protein sequence ID" value="KAK4209278.1"/>
    <property type="molecule type" value="Genomic_DNA"/>
</dbReference>
<accession>A0AAN6XZ52</accession>
<gene>
    <name evidence="1" type="ORF">QBC37DRAFT_430581</name>
</gene>
<reference evidence="1" key="1">
    <citation type="journal article" date="2023" name="Mol. Phylogenet. Evol.">
        <title>Genome-scale phylogeny and comparative genomics of the fungal order Sordariales.</title>
        <authorList>
            <person name="Hensen N."/>
            <person name="Bonometti L."/>
            <person name="Westerberg I."/>
            <person name="Brannstrom I.O."/>
            <person name="Guillou S."/>
            <person name="Cros-Aarteil S."/>
            <person name="Calhoun S."/>
            <person name="Haridas S."/>
            <person name="Kuo A."/>
            <person name="Mondo S."/>
            <person name="Pangilinan J."/>
            <person name="Riley R."/>
            <person name="LaButti K."/>
            <person name="Andreopoulos B."/>
            <person name="Lipzen A."/>
            <person name="Chen C."/>
            <person name="Yan M."/>
            <person name="Daum C."/>
            <person name="Ng V."/>
            <person name="Clum A."/>
            <person name="Steindorff A."/>
            <person name="Ohm R.A."/>
            <person name="Martin F."/>
            <person name="Silar P."/>
            <person name="Natvig D.O."/>
            <person name="Lalanne C."/>
            <person name="Gautier V."/>
            <person name="Ament-Velasquez S.L."/>
            <person name="Kruys A."/>
            <person name="Hutchinson M.I."/>
            <person name="Powell A.J."/>
            <person name="Barry K."/>
            <person name="Miller A.N."/>
            <person name="Grigoriev I.V."/>
            <person name="Debuchy R."/>
            <person name="Gladieux P."/>
            <person name="Hiltunen Thoren M."/>
            <person name="Johannesson H."/>
        </authorList>
    </citation>
    <scope>NUCLEOTIDE SEQUENCE</scope>
    <source>
        <strain evidence="1">PSN293</strain>
    </source>
</reference>